<keyword evidence="2" id="KW-0809">Transit peptide</keyword>
<evidence type="ECO:0000313" key="5">
    <source>
        <dbReference type="EMBL" id="EGV60841.1"/>
    </source>
</evidence>
<dbReference type="EMBL" id="GL996528">
    <property type="protein sequence ID" value="EGV60841.1"/>
    <property type="molecule type" value="Genomic_DNA"/>
</dbReference>
<dbReference type="GO" id="GO:0005525">
    <property type="term" value="F:GTP binding"/>
    <property type="evidence" value="ECO:0007669"/>
    <property type="project" value="InterPro"/>
</dbReference>
<dbReference type="STRING" id="590646.G3BCN8"/>
<dbReference type="Gene3D" id="3.40.50.300">
    <property type="entry name" value="P-loop containing nucleotide triphosphate hydrolases"/>
    <property type="match status" value="1"/>
</dbReference>
<dbReference type="HOGENOM" id="CLU_025792_0_0_1"/>
<dbReference type="Pfam" id="PF01926">
    <property type="entry name" value="MMR_HSR1"/>
    <property type="match status" value="1"/>
</dbReference>
<name>G3BCN8_CANTC</name>
<dbReference type="InterPro" id="IPR027417">
    <property type="entry name" value="P-loop_NTPase"/>
</dbReference>
<dbReference type="GO" id="GO:0005739">
    <property type="term" value="C:mitochondrion"/>
    <property type="evidence" value="ECO:0007669"/>
    <property type="project" value="TreeGrafter"/>
</dbReference>
<feature type="domain" description="G" evidence="4">
    <location>
        <begin position="226"/>
        <end position="293"/>
    </location>
</feature>
<sequence>MLTRLLYIRTPHVFRRSASVLSNLVSKCSSCGIQLQSTSAAAPGYIPLVSHKPFQRQEDTIYNKYTKHLDPEDMALLNLHPTAAESQHPRHKHTSDSSYKDCLRCRQIKHKHQFNSVEETQNLSTTSIIDKVEHINGQMVYAISAIDFPLGINKQLVNQYKPIVVITKCDLIFPQKETMAKFPFYKEYMTAKFEIPPTNVFLVSSRRDWGLQTLNSVLQSNPQKYFIVGDINSGKSSLISKLLLRDRGDTRMKYDVWAARNGPGISNLPGFTRGELQFSISNYELIDLPGLNHMNFPNFARLKNVFKAPPLYRKGLYSSQYDTIKGGQVLAVGGFFYVKLPDNGMILQYKNLINVSPVVLRDTDRIGALEQKLDPSLTNKFLIPPTTKLRKLLIPPFVGKIDLVVKNLGYLELTPTGSKSDNKLIEVLVPENLDLQIIVRKPLVTYVQKVLSGRNKNGNVLSLPNLWKSTKVVQHYRNEKLYSRLYPFLQSQQQSIEALSGMQYAEDTEITRENYDAYWLE</sequence>
<organism evidence="6">
    <name type="scientific">Candida tenuis (strain ATCC 10573 / BCRC 21748 / CBS 615 / JCM 9827 / NBRC 10315 / NRRL Y-1498 / VKM Y-70)</name>
    <name type="common">Yeast</name>
    <name type="synonym">Yamadazyma tenuis</name>
    <dbReference type="NCBI Taxonomy" id="590646"/>
    <lineage>
        <taxon>Eukaryota</taxon>
        <taxon>Fungi</taxon>
        <taxon>Dikarya</taxon>
        <taxon>Ascomycota</taxon>
        <taxon>Saccharomycotina</taxon>
        <taxon>Pichiomycetes</taxon>
        <taxon>Debaryomycetaceae</taxon>
        <taxon>Yamadazyma</taxon>
    </lineage>
</organism>
<dbReference type="eggNOG" id="ENOG502S067">
    <property type="taxonomic scope" value="Eukaryota"/>
</dbReference>
<evidence type="ECO:0000313" key="6">
    <source>
        <dbReference type="Proteomes" id="UP000000707"/>
    </source>
</evidence>
<evidence type="ECO:0000256" key="2">
    <source>
        <dbReference type="ARBA" id="ARBA00022946"/>
    </source>
</evidence>
<evidence type="ECO:0000259" key="4">
    <source>
        <dbReference type="Pfam" id="PF01926"/>
    </source>
</evidence>
<dbReference type="InterPro" id="IPR006073">
    <property type="entry name" value="GTP-bd"/>
</dbReference>
<protein>
    <recommendedName>
        <fullName evidence="1">Genetic interactor of prohibitins 3, mitochondrial</fullName>
    </recommendedName>
    <alternativeName>
        <fullName evidence="3">Found in mitochondrial proteome protein 38</fullName>
    </alternativeName>
</protein>
<gene>
    <name evidence="5" type="ORF">CANTEDRAFT_96285</name>
</gene>
<dbReference type="InterPro" id="IPR050896">
    <property type="entry name" value="Mito_lipid_metab_GTPase"/>
</dbReference>
<reference evidence="5 6" key="1">
    <citation type="journal article" date="2011" name="Proc. Natl. Acad. Sci. U.S.A.">
        <title>Comparative genomics of xylose-fermenting fungi for enhanced biofuel production.</title>
        <authorList>
            <person name="Wohlbach D.J."/>
            <person name="Kuo A."/>
            <person name="Sato T.K."/>
            <person name="Potts K.M."/>
            <person name="Salamov A.A."/>
            <person name="LaButti K.M."/>
            <person name="Sun H."/>
            <person name="Clum A."/>
            <person name="Pangilinan J.L."/>
            <person name="Lindquist E.A."/>
            <person name="Lucas S."/>
            <person name="Lapidus A."/>
            <person name="Jin M."/>
            <person name="Gunawan C."/>
            <person name="Balan V."/>
            <person name="Dale B.E."/>
            <person name="Jeffries T.W."/>
            <person name="Zinkel R."/>
            <person name="Barry K.W."/>
            <person name="Grigoriev I.V."/>
            <person name="Gasch A.P."/>
        </authorList>
    </citation>
    <scope>NUCLEOTIDE SEQUENCE [LARGE SCALE GENOMIC DNA]</scope>
    <source>
        <strain evidence="6">ATCC 10573 / BCRC 21748 / CBS 615 / JCM 9827 / NBRC 10315 / NRRL Y-1498 / VKM Y-70</strain>
    </source>
</reference>
<proteinExistence type="predicted"/>
<dbReference type="AlphaFoldDB" id="G3BCN8"/>
<dbReference type="PANTHER" id="PTHR46434:SF1">
    <property type="entry name" value="GENETIC INTERACTOR OF PROHIBITINS 3, MITOCHONDRIAL"/>
    <property type="match status" value="1"/>
</dbReference>
<dbReference type="KEGG" id="cten:18250597"/>
<evidence type="ECO:0000256" key="3">
    <source>
        <dbReference type="ARBA" id="ARBA00031834"/>
    </source>
</evidence>
<dbReference type="Proteomes" id="UP000000707">
    <property type="component" value="Unassembled WGS sequence"/>
</dbReference>
<dbReference type="OrthoDB" id="1696305at2759"/>
<evidence type="ECO:0000256" key="1">
    <source>
        <dbReference type="ARBA" id="ARBA00018901"/>
    </source>
</evidence>
<accession>G3BCN8</accession>
<dbReference type="GeneID" id="18250597"/>
<keyword evidence="6" id="KW-1185">Reference proteome</keyword>
<dbReference type="PANTHER" id="PTHR46434">
    <property type="entry name" value="GENETIC INTERACTOR OF PROHIBITINS 3, MITOCHONDRIAL"/>
    <property type="match status" value="1"/>
</dbReference>
<dbReference type="SUPFAM" id="SSF52540">
    <property type="entry name" value="P-loop containing nucleoside triphosphate hydrolases"/>
    <property type="match status" value="1"/>
</dbReference>